<protein>
    <recommendedName>
        <fullName evidence="7">THAP-type domain-containing protein</fullName>
    </recommendedName>
</protein>
<dbReference type="PROSITE" id="PS50950">
    <property type="entry name" value="ZF_THAP"/>
    <property type="match status" value="1"/>
</dbReference>
<feature type="domain" description="THAP-type" evidence="7">
    <location>
        <begin position="1"/>
        <end position="79"/>
    </location>
</feature>
<organism evidence="8 9">
    <name type="scientific">Leptobrachium leishanense</name>
    <name type="common">Leishan spiny toad</name>
    <dbReference type="NCBI Taxonomy" id="445787"/>
    <lineage>
        <taxon>Eukaryota</taxon>
        <taxon>Metazoa</taxon>
        <taxon>Chordata</taxon>
        <taxon>Craniata</taxon>
        <taxon>Vertebrata</taxon>
        <taxon>Euteleostomi</taxon>
        <taxon>Amphibia</taxon>
        <taxon>Batrachia</taxon>
        <taxon>Anura</taxon>
        <taxon>Pelobatoidea</taxon>
        <taxon>Megophryidae</taxon>
        <taxon>Leptobrachium</taxon>
    </lineage>
</organism>
<keyword evidence="3" id="KW-0862">Zinc</keyword>
<name>A0A8C5R196_9ANUR</name>
<evidence type="ECO:0000259" key="7">
    <source>
        <dbReference type="PROSITE" id="PS50950"/>
    </source>
</evidence>
<dbReference type="InterPro" id="IPR006612">
    <property type="entry name" value="THAP_Znf"/>
</dbReference>
<keyword evidence="2 5" id="KW-0863">Zinc-finger</keyword>
<dbReference type="OrthoDB" id="5982876at2759"/>
<dbReference type="AlphaFoldDB" id="A0A8C5R196"/>
<reference evidence="8" key="1">
    <citation type="submission" date="2025-08" db="UniProtKB">
        <authorList>
            <consortium name="Ensembl"/>
        </authorList>
    </citation>
    <scope>IDENTIFICATION</scope>
</reference>
<evidence type="ECO:0000313" key="9">
    <source>
        <dbReference type="Proteomes" id="UP000694569"/>
    </source>
</evidence>
<sequence>MPKCCAIPECKKSEGKAEGYYKFPFQDKVRLRQWLANMNLENLVAIKNQHLCSQHFKPSCFQVKSGVRLLKPDAVPTIFPFTGGGSVKKHAAKVKIIHLTPTPKPDMEFVSLPLSGVDILPLSGVVETDTVAIAMDPGFSPGQVYIEADSMVNDIVMPSTVAGAVNLVPLVHFVESFDGLSLALTPQAQGLSSITLPFSLTGDHRSQDISLSQPVSFITEEQIASTSLQHDLYGSEDVLAPHEEVPTMIEVADDGTLLIKDVCIDPFSDCGLHAGAAEMSAAELVSYLETMQTATVVPSLSCPLPPLMPSSETVLSTSITAPISSTVPIVSKHATVVPEFFVEHERGEPGDGIEVPESLTTPELLTIASDLQKKVKALQQRNRRQTSKLEILEGVVEQLKKENIISEEKLSFMEVACVESDTGLAETNTFTIVCQEDEQTLLYALQLDNETQTLLLRSSDYDQVVSV</sequence>
<keyword evidence="1" id="KW-0479">Metal-binding</keyword>
<evidence type="ECO:0000256" key="4">
    <source>
        <dbReference type="ARBA" id="ARBA00023125"/>
    </source>
</evidence>
<evidence type="ECO:0000256" key="1">
    <source>
        <dbReference type="ARBA" id="ARBA00022723"/>
    </source>
</evidence>
<dbReference type="GeneTree" id="ENSGT00940000181859"/>
<evidence type="ECO:0000256" key="2">
    <source>
        <dbReference type="ARBA" id="ARBA00022771"/>
    </source>
</evidence>
<evidence type="ECO:0000313" key="8">
    <source>
        <dbReference type="Ensembl" id="ENSLLEP00000044818.1"/>
    </source>
</evidence>
<accession>A0A8C5R196</accession>
<dbReference type="GO" id="GO:0008270">
    <property type="term" value="F:zinc ion binding"/>
    <property type="evidence" value="ECO:0007669"/>
    <property type="project" value="UniProtKB-KW"/>
</dbReference>
<keyword evidence="4 5" id="KW-0238">DNA-binding</keyword>
<evidence type="ECO:0000256" key="5">
    <source>
        <dbReference type="PROSITE-ProRule" id="PRU00309"/>
    </source>
</evidence>
<reference evidence="8" key="2">
    <citation type="submission" date="2025-09" db="UniProtKB">
        <authorList>
            <consortium name="Ensembl"/>
        </authorList>
    </citation>
    <scope>IDENTIFICATION</scope>
</reference>
<evidence type="ECO:0000256" key="3">
    <source>
        <dbReference type="ARBA" id="ARBA00022833"/>
    </source>
</evidence>
<dbReference type="SMART" id="SM00692">
    <property type="entry name" value="DM3"/>
    <property type="match status" value="1"/>
</dbReference>
<dbReference type="PANTHER" id="PTHR46927">
    <property type="entry name" value="AGAP005574-PA"/>
    <property type="match status" value="1"/>
</dbReference>
<dbReference type="InterPro" id="IPR052224">
    <property type="entry name" value="THAP_domain_protein"/>
</dbReference>
<dbReference type="SMART" id="SM00980">
    <property type="entry name" value="THAP"/>
    <property type="match status" value="1"/>
</dbReference>
<keyword evidence="9" id="KW-1185">Reference proteome</keyword>
<dbReference type="GO" id="GO:0003677">
    <property type="term" value="F:DNA binding"/>
    <property type="evidence" value="ECO:0007669"/>
    <property type="project" value="UniProtKB-UniRule"/>
</dbReference>
<dbReference type="PANTHER" id="PTHR46927:SF3">
    <property type="entry name" value="THAP-TYPE DOMAIN-CONTAINING PROTEIN"/>
    <property type="match status" value="1"/>
</dbReference>
<dbReference type="Proteomes" id="UP000694569">
    <property type="component" value="Unplaced"/>
</dbReference>
<dbReference type="Ensembl" id="ENSLLET00000046610.1">
    <property type="protein sequence ID" value="ENSLLEP00000044818.1"/>
    <property type="gene ID" value="ENSLLEG00000028453.1"/>
</dbReference>
<dbReference type="SUPFAM" id="SSF57716">
    <property type="entry name" value="Glucocorticoid receptor-like (DNA-binding domain)"/>
    <property type="match status" value="1"/>
</dbReference>
<dbReference type="Pfam" id="PF05485">
    <property type="entry name" value="THAP"/>
    <property type="match status" value="1"/>
</dbReference>
<proteinExistence type="predicted"/>
<evidence type="ECO:0000256" key="6">
    <source>
        <dbReference type="SAM" id="Coils"/>
    </source>
</evidence>
<keyword evidence="6" id="KW-0175">Coiled coil</keyword>
<feature type="coiled-coil region" evidence="6">
    <location>
        <begin position="368"/>
        <end position="409"/>
    </location>
</feature>